<feature type="binding site" evidence="9">
    <location>
        <position position="252"/>
    </location>
    <ligand>
        <name>substrate</name>
    </ligand>
</feature>
<evidence type="ECO:0000256" key="5">
    <source>
        <dbReference type="ARBA" id="ARBA00022840"/>
    </source>
</evidence>
<dbReference type="InterPro" id="IPR011611">
    <property type="entry name" value="PfkB_dom"/>
</dbReference>
<sequence>MKIAIVGSINADIVINVREFAAPNETVISEQDYVLSDGGKGANQAAAVAAAGAEASFIARIGDDELGNRAIANLVQAGVNCEFVSKTPHAATGLAAILVNRHGDNIISVAAGANAHLTAADISAAESSIAQADAIIVQLEVPLQAVEAAIRVARAHGVKVVLNPAPAPEAALTFLGDVDVLIPNESEARYLAALHGAEDASLENAARALLSAGARNVVVTLGADGCLLATAEGLRHIPPYPVEAVDTTGAGDVFCAFLTAALIRGAPLAAAVDEASAAAALSVTRPQARKHLPTAAEVMEFKTARP</sequence>
<comment type="caution">
    <text evidence="12">The sequence shown here is derived from an EMBL/GenBank/DDBJ whole genome shotgun (WGS) entry which is preliminary data.</text>
</comment>
<feature type="binding site" evidence="9">
    <location>
        <begin position="220"/>
        <end position="225"/>
    </location>
    <ligand>
        <name>ATP</name>
        <dbReference type="ChEBI" id="CHEBI:30616"/>
    </ligand>
</feature>
<feature type="binding site" evidence="9">
    <location>
        <position position="184"/>
    </location>
    <ligand>
        <name>ATP</name>
        <dbReference type="ChEBI" id="CHEBI:30616"/>
    </ligand>
</feature>
<feature type="binding site" evidence="9">
    <location>
        <begin position="251"/>
        <end position="252"/>
    </location>
    <ligand>
        <name>ATP</name>
        <dbReference type="ChEBI" id="CHEBI:30616"/>
    </ligand>
</feature>
<keyword evidence="9" id="KW-0963">Cytoplasm</keyword>
<dbReference type="GO" id="GO:0046872">
    <property type="term" value="F:metal ion binding"/>
    <property type="evidence" value="ECO:0007669"/>
    <property type="project" value="UniProtKB-KW"/>
</dbReference>
<comment type="pathway">
    <text evidence="9">Carbohydrate metabolism; D-ribose degradation; D-ribose 5-phosphate from beta-D-ribopyranose: step 2/2.</text>
</comment>
<dbReference type="PRINTS" id="PR00990">
    <property type="entry name" value="RIBOKINASE"/>
</dbReference>
<feature type="binding site" evidence="9">
    <location>
        <position position="285"/>
    </location>
    <ligand>
        <name>K(+)</name>
        <dbReference type="ChEBI" id="CHEBI:29103"/>
    </ligand>
</feature>
<evidence type="ECO:0000256" key="3">
    <source>
        <dbReference type="ARBA" id="ARBA00022741"/>
    </source>
</evidence>
<dbReference type="NCBIfam" id="TIGR02152">
    <property type="entry name" value="D_ribokin_bact"/>
    <property type="match status" value="1"/>
</dbReference>
<comment type="caution">
    <text evidence="9">Lacks conserved residue(s) required for the propagation of feature annotation.</text>
</comment>
<dbReference type="CDD" id="cd01174">
    <property type="entry name" value="ribokinase"/>
    <property type="match status" value="1"/>
</dbReference>
<evidence type="ECO:0000256" key="1">
    <source>
        <dbReference type="ARBA" id="ARBA00022679"/>
    </source>
</evidence>
<comment type="similarity">
    <text evidence="9">Belongs to the carbohydrate kinase PfkB family. Ribokinase subfamily.</text>
</comment>
<dbReference type="SUPFAM" id="SSF53613">
    <property type="entry name" value="Ribokinase-like"/>
    <property type="match status" value="1"/>
</dbReference>
<keyword evidence="13" id="KW-1185">Reference proteome</keyword>
<dbReference type="EC" id="2.7.1.15" evidence="9 10"/>
<dbReference type="InterPro" id="IPR002139">
    <property type="entry name" value="Ribo/fructo_kinase"/>
</dbReference>
<reference evidence="12" key="2">
    <citation type="submission" date="2020-09" db="EMBL/GenBank/DDBJ databases">
        <authorList>
            <person name="Sun Q."/>
            <person name="Zhou Y."/>
        </authorList>
    </citation>
    <scope>NUCLEOTIDE SEQUENCE</scope>
    <source>
        <strain evidence="12">CGMCC 1.15095</strain>
    </source>
</reference>
<dbReference type="PANTHER" id="PTHR10584:SF166">
    <property type="entry name" value="RIBOKINASE"/>
    <property type="match status" value="1"/>
</dbReference>
<comment type="activity regulation">
    <text evidence="9">Activated by a monovalent cation that binds near, but not in, the active site. The most likely occupant of the site in vivo is potassium. Ion binding induces a conformational change that may alter substrate affinity.</text>
</comment>
<dbReference type="AlphaFoldDB" id="A0A916X5U6"/>
<keyword evidence="8 9" id="KW-0119">Carbohydrate metabolism</keyword>
<keyword evidence="6 9" id="KW-0460">Magnesium</keyword>
<evidence type="ECO:0000256" key="6">
    <source>
        <dbReference type="ARBA" id="ARBA00022842"/>
    </source>
</evidence>
<gene>
    <name evidence="9 12" type="primary">rbsK</name>
    <name evidence="12" type="ORF">GCM10011494_33870</name>
</gene>
<keyword evidence="2 9" id="KW-0479">Metal-binding</keyword>
<dbReference type="InterPro" id="IPR029056">
    <property type="entry name" value="Ribokinase-like"/>
</dbReference>
<comment type="cofactor">
    <cofactor evidence="9">
        <name>Mg(2+)</name>
        <dbReference type="ChEBI" id="CHEBI:18420"/>
    </cofactor>
    <text evidence="9">Requires a divalent cation, most likely magnesium in vivo, as an electrophilic catalyst to aid phosphoryl group transfer. It is the chelate of the metal and the nucleotide that is the actual substrate.</text>
</comment>
<dbReference type="GO" id="GO:0005524">
    <property type="term" value="F:ATP binding"/>
    <property type="evidence" value="ECO:0007669"/>
    <property type="project" value="UniProtKB-UniRule"/>
</dbReference>
<proteinExistence type="inferred from homology"/>
<dbReference type="GO" id="GO:0004747">
    <property type="term" value="F:ribokinase activity"/>
    <property type="evidence" value="ECO:0007669"/>
    <property type="project" value="UniProtKB-UniRule"/>
</dbReference>
<feature type="binding site" evidence="9">
    <location>
        <begin position="39"/>
        <end position="43"/>
    </location>
    <ligand>
        <name>substrate</name>
    </ligand>
</feature>
<organism evidence="12 13">
    <name type="scientific">Novosphingobium endophyticum</name>
    <dbReference type="NCBI Taxonomy" id="1955250"/>
    <lineage>
        <taxon>Bacteria</taxon>
        <taxon>Pseudomonadati</taxon>
        <taxon>Pseudomonadota</taxon>
        <taxon>Alphaproteobacteria</taxon>
        <taxon>Sphingomonadales</taxon>
        <taxon>Sphingomonadaceae</taxon>
        <taxon>Novosphingobium</taxon>
    </lineage>
</organism>
<keyword evidence="5 9" id="KW-0067">ATP-binding</keyword>
<comment type="catalytic activity">
    <reaction evidence="9">
        <text>D-ribose + ATP = D-ribose 5-phosphate + ADP + H(+)</text>
        <dbReference type="Rhea" id="RHEA:13697"/>
        <dbReference type="ChEBI" id="CHEBI:15378"/>
        <dbReference type="ChEBI" id="CHEBI:30616"/>
        <dbReference type="ChEBI" id="CHEBI:47013"/>
        <dbReference type="ChEBI" id="CHEBI:78346"/>
        <dbReference type="ChEBI" id="CHEBI:456216"/>
        <dbReference type="EC" id="2.7.1.15"/>
    </reaction>
</comment>
<keyword evidence="4 9" id="KW-0418">Kinase</keyword>
<name>A0A916X5U6_9SPHN</name>
<evidence type="ECO:0000256" key="4">
    <source>
        <dbReference type="ARBA" id="ARBA00022777"/>
    </source>
</evidence>
<comment type="function">
    <text evidence="9">Catalyzes the phosphorylation of ribose at O-5 in a reaction requiring ATP and magnesium. The resulting D-ribose-5-phosphate can then be used either for sythesis of nucleotides, histidine, and tryptophan, or as a component of the pentose phosphate pathway.</text>
</comment>
<dbReference type="PANTHER" id="PTHR10584">
    <property type="entry name" value="SUGAR KINASE"/>
    <property type="match status" value="1"/>
</dbReference>
<comment type="subcellular location">
    <subcellularLocation>
        <location evidence="9">Cytoplasm</location>
    </subcellularLocation>
</comment>
<evidence type="ECO:0000256" key="8">
    <source>
        <dbReference type="ARBA" id="ARBA00023277"/>
    </source>
</evidence>
<dbReference type="InterPro" id="IPR011877">
    <property type="entry name" value="Ribokinase"/>
</dbReference>
<dbReference type="RefSeq" id="WP_188772742.1">
    <property type="nucleotide sequence ID" value="NZ_BMHK01000032.1"/>
</dbReference>
<dbReference type="HAMAP" id="MF_01987">
    <property type="entry name" value="Ribokinase"/>
    <property type="match status" value="1"/>
</dbReference>
<dbReference type="Pfam" id="PF00294">
    <property type="entry name" value="PfkB"/>
    <property type="match status" value="1"/>
</dbReference>
<feature type="binding site" evidence="9">
    <location>
        <position position="246"/>
    </location>
    <ligand>
        <name>K(+)</name>
        <dbReference type="ChEBI" id="CHEBI:29103"/>
    </ligand>
</feature>
<dbReference type="GO" id="GO:0005829">
    <property type="term" value="C:cytosol"/>
    <property type="evidence" value="ECO:0007669"/>
    <property type="project" value="TreeGrafter"/>
</dbReference>
<reference evidence="12" key="1">
    <citation type="journal article" date="2014" name="Int. J. Syst. Evol. Microbiol.">
        <title>Complete genome sequence of Corynebacterium casei LMG S-19264T (=DSM 44701T), isolated from a smear-ripened cheese.</title>
        <authorList>
            <consortium name="US DOE Joint Genome Institute (JGI-PGF)"/>
            <person name="Walter F."/>
            <person name="Albersmeier A."/>
            <person name="Kalinowski J."/>
            <person name="Ruckert C."/>
        </authorList>
    </citation>
    <scope>NUCLEOTIDE SEQUENCE</scope>
    <source>
        <strain evidence="12">CGMCC 1.15095</strain>
    </source>
</reference>
<evidence type="ECO:0000256" key="10">
    <source>
        <dbReference type="NCBIfam" id="TIGR02152"/>
    </source>
</evidence>
<feature type="binding site" evidence="9">
    <location>
        <position position="140"/>
    </location>
    <ligand>
        <name>substrate</name>
    </ligand>
</feature>
<feature type="binding site" evidence="9">
    <location>
        <position position="248"/>
    </location>
    <ligand>
        <name>K(+)</name>
        <dbReference type="ChEBI" id="CHEBI:29103"/>
    </ligand>
</feature>
<comment type="subunit">
    <text evidence="9">Homodimer.</text>
</comment>
<evidence type="ECO:0000313" key="12">
    <source>
        <dbReference type="EMBL" id="GGC12296.1"/>
    </source>
</evidence>
<keyword evidence="7 9" id="KW-0630">Potassium</keyword>
<evidence type="ECO:0000313" key="13">
    <source>
        <dbReference type="Proteomes" id="UP000608154"/>
    </source>
</evidence>
<feature type="binding site" evidence="9">
    <location>
        <begin position="10"/>
        <end position="12"/>
    </location>
    <ligand>
        <name>substrate</name>
    </ligand>
</feature>
<protein>
    <recommendedName>
        <fullName evidence="9 10">Ribokinase</fullName>
        <shortName evidence="9">RK</shortName>
        <ecNumber evidence="9 10">2.7.1.15</ecNumber>
    </recommendedName>
</protein>
<evidence type="ECO:0000259" key="11">
    <source>
        <dbReference type="Pfam" id="PF00294"/>
    </source>
</evidence>
<evidence type="ECO:0000256" key="2">
    <source>
        <dbReference type="ARBA" id="ARBA00022723"/>
    </source>
</evidence>
<dbReference type="EMBL" id="BMHK01000032">
    <property type="protein sequence ID" value="GGC12296.1"/>
    <property type="molecule type" value="Genomic_DNA"/>
</dbReference>
<accession>A0A916X5U6</accession>
<feature type="domain" description="Carbohydrate kinase PfkB" evidence="11">
    <location>
        <begin position="2"/>
        <end position="294"/>
    </location>
</feature>
<keyword evidence="1 9" id="KW-0808">Transferase</keyword>
<dbReference type="Proteomes" id="UP000608154">
    <property type="component" value="Unassembled WGS sequence"/>
</dbReference>
<dbReference type="Gene3D" id="3.40.1190.20">
    <property type="match status" value="1"/>
</dbReference>
<evidence type="ECO:0000256" key="9">
    <source>
        <dbReference type="HAMAP-Rule" id="MF_01987"/>
    </source>
</evidence>
<dbReference type="GO" id="GO:0019303">
    <property type="term" value="P:D-ribose catabolic process"/>
    <property type="evidence" value="ECO:0007669"/>
    <property type="project" value="UniProtKB-UniRule"/>
</dbReference>
<feature type="binding site" evidence="9">
    <location>
        <position position="282"/>
    </location>
    <ligand>
        <name>K(+)</name>
        <dbReference type="ChEBI" id="CHEBI:29103"/>
    </ligand>
</feature>
<keyword evidence="3 9" id="KW-0547">Nucleotide-binding</keyword>
<evidence type="ECO:0000256" key="7">
    <source>
        <dbReference type="ARBA" id="ARBA00022958"/>
    </source>
</evidence>
<feature type="active site" description="Proton acceptor" evidence="9">
    <location>
        <position position="252"/>
    </location>
</feature>